<keyword evidence="3" id="KW-1185">Reference proteome</keyword>
<dbReference type="EMBL" id="CP004387">
    <property type="protein sequence ID" value="AJD49006.1"/>
    <property type="molecule type" value="Genomic_DNA"/>
</dbReference>
<dbReference type="PROSITE" id="PS51257">
    <property type="entry name" value="PROKAR_LIPOPROTEIN"/>
    <property type="match status" value="1"/>
</dbReference>
<evidence type="ECO:0000313" key="3">
    <source>
        <dbReference type="Proteomes" id="UP000006764"/>
    </source>
</evidence>
<evidence type="ECO:0000313" key="2">
    <source>
        <dbReference type="EMBL" id="AJD49006.1"/>
    </source>
</evidence>
<sequence length="785" mass="88943">MRYPALPLLALCAIGLLLGACTDNRDMARADTPLPMPTAREVSFEQDVKPILDAKCLACHGCYDAPCQLKLETAEGLVRGANPEPVYDGTRKHAMSPTRLGMDEQTEAGWRSRGFHSVLQGGEQTQSVLYRMLALGKQHPPKPNSRLPDDIELGIARQNQCVTSEAFDEYAQDHPLEGMPLAVTGLTDDEFATLSGWLNQGAPIDTAPVTLSAAEQRAVDTWEGFLNREDDRHRLVARWLFEHLFLAHLYFEDIDGQPRFFDVVRSSTPPGKPVAPIATVRPNDAPGQAFFYRLRPVEGTLVHKRHITFALSEARLARVRELFFSDDWAVSSLPGYDDVARANPFLTFADIPAQARYQFMLDEAEYFTRTFIRGPVCRGQIATDVIRDQFWTFFQAPDRDQFILDADYRAKVTPLLGMPGQDYSLLDAGENWLHYRGQRNDYLAQRQQQYMQAQPAGASFSDIWDGDGHNTNALLTIFRHHDSASVTRGLVGEVPLTLWLMDYPLFERTYYELVVNFDVFGNLAHQAQTRLYFDLIRNGAEQNFLRLMPAGTRKDIQRGWYQGLGKLRLDISYHHLDDTAPSAEPYVSKAPQQEFAIRLLERLRDINAMPDDALNRCQGGNCGRREQPAWVQRADQALARIASTPAAELPGIKQLPEVVFVRVSHTDGERTVYSLLRNRAHSNVAFMLGESLRYEPDKDTVTVFPGIIGSYPNFIFDVPASQVEHFVSLLGRAEEDEDFERIVTSWGVRRTHPQFWAVLHDFTAWQREHQPLQAGVFDVNRFENL</sequence>
<accession>A0A0B4XPF3</accession>
<dbReference type="InterPro" id="IPR010706">
    <property type="entry name" value="Fatty_acid_cis-trans_isomerase"/>
</dbReference>
<dbReference type="STRING" id="391936.S7S_12970"/>
<organism evidence="2 3">
    <name type="scientific">Isoalcanivorax pacificus W11-5</name>
    <dbReference type="NCBI Taxonomy" id="391936"/>
    <lineage>
        <taxon>Bacteria</taxon>
        <taxon>Pseudomonadati</taxon>
        <taxon>Pseudomonadota</taxon>
        <taxon>Gammaproteobacteria</taxon>
        <taxon>Oceanospirillales</taxon>
        <taxon>Alcanivoracaceae</taxon>
        <taxon>Isoalcanivorax</taxon>
    </lineage>
</organism>
<reference evidence="2 3" key="1">
    <citation type="journal article" date="2012" name="J. Bacteriol.">
        <title>Genome sequence of an alkane-degrading bacterium, Alcanivorax pacificus type strain W11-5, isolated from deep sea sediment.</title>
        <authorList>
            <person name="Lai Q."/>
            <person name="Shao Z."/>
        </authorList>
    </citation>
    <scope>NUCLEOTIDE SEQUENCE [LARGE SCALE GENOMIC DNA]</scope>
    <source>
        <strain evidence="2 3">W11-5</strain>
    </source>
</reference>
<feature type="signal peptide" evidence="1">
    <location>
        <begin position="1"/>
        <end position="19"/>
    </location>
</feature>
<protein>
    <submittedName>
        <fullName evidence="2">Cis/trans isomerase</fullName>
    </submittedName>
</protein>
<dbReference type="RefSeq" id="WP_008738515.1">
    <property type="nucleotide sequence ID" value="NZ_CP004387.1"/>
</dbReference>
<gene>
    <name evidence="2" type="ORF">S7S_12970</name>
</gene>
<dbReference type="HOGENOM" id="CLU_380276_0_0_6"/>
<proteinExistence type="predicted"/>
<keyword evidence="2" id="KW-0413">Isomerase</keyword>
<dbReference type="OrthoDB" id="9809746at2"/>
<dbReference type="Pfam" id="PF06934">
    <property type="entry name" value="CTI"/>
    <property type="match status" value="1"/>
</dbReference>
<evidence type="ECO:0000256" key="1">
    <source>
        <dbReference type="SAM" id="SignalP"/>
    </source>
</evidence>
<dbReference type="KEGG" id="apac:S7S_12970"/>
<name>A0A0B4XPF3_9GAMM</name>
<dbReference type="Proteomes" id="UP000006764">
    <property type="component" value="Chromosome"/>
</dbReference>
<keyword evidence="1" id="KW-0732">Signal</keyword>
<dbReference type="GO" id="GO:0016853">
    <property type="term" value="F:isomerase activity"/>
    <property type="evidence" value="ECO:0007669"/>
    <property type="project" value="UniProtKB-KW"/>
</dbReference>
<dbReference type="AlphaFoldDB" id="A0A0B4XPF3"/>
<feature type="chain" id="PRO_5002112050" evidence="1">
    <location>
        <begin position="20"/>
        <end position="785"/>
    </location>
</feature>